<comment type="catalytic activity">
    <reaction evidence="3">
        <text>RX + glutathione = an S-substituted glutathione + a halide anion + H(+)</text>
        <dbReference type="Rhea" id="RHEA:16437"/>
        <dbReference type="ChEBI" id="CHEBI:15378"/>
        <dbReference type="ChEBI" id="CHEBI:16042"/>
        <dbReference type="ChEBI" id="CHEBI:17792"/>
        <dbReference type="ChEBI" id="CHEBI:57925"/>
        <dbReference type="ChEBI" id="CHEBI:90779"/>
        <dbReference type="EC" id="2.5.1.18"/>
    </reaction>
</comment>
<evidence type="ECO:0000256" key="3">
    <source>
        <dbReference type="ARBA" id="ARBA00047960"/>
    </source>
</evidence>
<comment type="caution">
    <text evidence="7">The sequence shown here is derived from an EMBL/GenBank/DDBJ whole genome shotgun (WGS) entry which is preliminary data.</text>
</comment>
<evidence type="ECO:0000313" key="7">
    <source>
        <dbReference type="EMBL" id="MCD7473623.1"/>
    </source>
</evidence>
<dbReference type="InterPro" id="IPR004046">
    <property type="entry name" value="GST_C"/>
</dbReference>
<sequence>MAGQVVLLSAYVSIFGMRARIALAEKGIQYEYKEEDLSNKSSILLQMNPIHKKVPVLIHSGKPICESLIIVEYIDEVWKDKSPLMPSDPYKRAQARFWADFIDKKIYDSGRRIWATKGEEQEAAKKEFIESLKLLEGELGNKQYFNGENFGFVDLALIPFYSWFPTYEKCGNFSIEAECPKLVAWANKYSPLFQYTDPMIYDSPSAIDNSTKYADRTFGVDTVRTVQVQDKVPQATYEYLSHGSPQVV</sequence>
<gene>
    <name evidence="7" type="primary">GST5_2</name>
    <name evidence="7" type="ORF">HAX54_015681</name>
</gene>
<dbReference type="PROSITE" id="PS50404">
    <property type="entry name" value="GST_NTER"/>
    <property type="match status" value="1"/>
</dbReference>
<dbReference type="InterPro" id="IPR045074">
    <property type="entry name" value="GST_C_Tau"/>
</dbReference>
<protein>
    <recommendedName>
        <fullName evidence="1">glutathione transferase</fullName>
        <ecNumber evidence="1">2.5.1.18</ecNumber>
    </recommendedName>
</protein>
<evidence type="ECO:0000256" key="2">
    <source>
        <dbReference type="ARBA" id="ARBA00022679"/>
    </source>
</evidence>
<dbReference type="InterPro" id="IPR045073">
    <property type="entry name" value="Omega/Tau-like"/>
</dbReference>
<dbReference type="EMBL" id="JACEIK010002000">
    <property type="protein sequence ID" value="MCD7473623.1"/>
    <property type="molecule type" value="Genomic_DNA"/>
</dbReference>
<proteinExistence type="inferred from homology"/>
<dbReference type="Gene3D" id="1.20.1050.10">
    <property type="match status" value="1"/>
</dbReference>
<dbReference type="SUPFAM" id="SSF47616">
    <property type="entry name" value="GST C-terminal domain-like"/>
    <property type="match status" value="1"/>
</dbReference>
<dbReference type="Pfam" id="PF02798">
    <property type="entry name" value="GST_N"/>
    <property type="match status" value="1"/>
</dbReference>
<dbReference type="InterPro" id="IPR040079">
    <property type="entry name" value="Glutathione_S-Trfase"/>
</dbReference>
<dbReference type="SFLD" id="SFLDG01152">
    <property type="entry name" value="Main.3:_Omega-_and_Tau-like"/>
    <property type="match status" value="1"/>
</dbReference>
<dbReference type="SUPFAM" id="SSF52833">
    <property type="entry name" value="Thioredoxin-like"/>
    <property type="match status" value="1"/>
</dbReference>
<dbReference type="InterPro" id="IPR010987">
    <property type="entry name" value="Glutathione-S-Trfase_C-like"/>
</dbReference>
<dbReference type="InterPro" id="IPR004045">
    <property type="entry name" value="Glutathione_S-Trfase_N"/>
</dbReference>
<dbReference type="Gene3D" id="3.40.30.10">
    <property type="entry name" value="Glutaredoxin"/>
    <property type="match status" value="1"/>
</dbReference>
<feature type="domain" description="GST N-terminal" evidence="5">
    <location>
        <begin position="3"/>
        <end position="82"/>
    </location>
</feature>
<dbReference type="Pfam" id="PF00043">
    <property type="entry name" value="GST_C"/>
    <property type="match status" value="1"/>
</dbReference>
<reference evidence="7 8" key="1">
    <citation type="journal article" date="2021" name="BMC Genomics">
        <title>Datura genome reveals duplications of psychoactive alkaloid biosynthetic genes and high mutation rate following tissue culture.</title>
        <authorList>
            <person name="Rajewski A."/>
            <person name="Carter-House D."/>
            <person name="Stajich J."/>
            <person name="Litt A."/>
        </authorList>
    </citation>
    <scope>NUCLEOTIDE SEQUENCE [LARGE SCALE GENOMIC DNA]</scope>
    <source>
        <strain evidence="7">AR-01</strain>
    </source>
</reference>
<keyword evidence="8" id="KW-1185">Reference proteome</keyword>
<dbReference type="CDD" id="cd03185">
    <property type="entry name" value="GST_C_Tau"/>
    <property type="match status" value="1"/>
</dbReference>
<dbReference type="PANTHER" id="PTHR11260">
    <property type="entry name" value="GLUTATHIONE S-TRANSFERASE, GST, SUPERFAMILY, GST DOMAIN CONTAINING"/>
    <property type="match status" value="1"/>
</dbReference>
<feature type="domain" description="GST C-terminal" evidence="6">
    <location>
        <begin position="88"/>
        <end position="218"/>
    </location>
</feature>
<evidence type="ECO:0000256" key="1">
    <source>
        <dbReference type="ARBA" id="ARBA00012452"/>
    </source>
</evidence>
<keyword evidence="2" id="KW-0808">Transferase</keyword>
<dbReference type="PANTHER" id="PTHR11260:SF782">
    <property type="entry name" value="GLUTATHIONE S-TRANSFERASE"/>
    <property type="match status" value="1"/>
</dbReference>
<evidence type="ECO:0000256" key="4">
    <source>
        <dbReference type="RuleBase" id="RU003494"/>
    </source>
</evidence>
<dbReference type="CDD" id="cd03058">
    <property type="entry name" value="GST_N_Tau"/>
    <property type="match status" value="1"/>
</dbReference>
<evidence type="ECO:0000313" key="8">
    <source>
        <dbReference type="Proteomes" id="UP000823775"/>
    </source>
</evidence>
<name>A0ABS8TRV7_DATST</name>
<dbReference type="Proteomes" id="UP000823775">
    <property type="component" value="Unassembled WGS sequence"/>
</dbReference>
<accession>A0ABS8TRV7</accession>
<dbReference type="EC" id="2.5.1.18" evidence="1"/>
<dbReference type="InterPro" id="IPR036282">
    <property type="entry name" value="Glutathione-S-Trfase_C_sf"/>
</dbReference>
<dbReference type="SFLD" id="SFLDG00358">
    <property type="entry name" value="Main_(cytGST)"/>
    <property type="match status" value="1"/>
</dbReference>
<dbReference type="InterPro" id="IPR036249">
    <property type="entry name" value="Thioredoxin-like_sf"/>
</dbReference>
<evidence type="ECO:0000259" key="5">
    <source>
        <dbReference type="PROSITE" id="PS50404"/>
    </source>
</evidence>
<dbReference type="SFLD" id="SFLDS00019">
    <property type="entry name" value="Glutathione_Transferase_(cytos"/>
    <property type="match status" value="1"/>
</dbReference>
<evidence type="ECO:0000259" key="6">
    <source>
        <dbReference type="PROSITE" id="PS50405"/>
    </source>
</evidence>
<organism evidence="7 8">
    <name type="scientific">Datura stramonium</name>
    <name type="common">Jimsonweed</name>
    <name type="synonym">Common thornapple</name>
    <dbReference type="NCBI Taxonomy" id="4076"/>
    <lineage>
        <taxon>Eukaryota</taxon>
        <taxon>Viridiplantae</taxon>
        <taxon>Streptophyta</taxon>
        <taxon>Embryophyta</taxon>
        <taxon>Tracheophyta</taxon>
        <taxon>Spermatophyta</taxon>
        <taxon>Magnoliopsida</taxon>
        <taxon>eudicotyledons</taxon>
        <taxon>Gunneridae</taxon>
        <taxon>Pentapetalae</taxon>
        <taxon>asterids</taxon>
        <taxon>lamiids</taxon>
        <taxon>Solanales</taxon>
        <taxon>Solanaceae</taxon>
        <taxon>Solanoideae</taxon>
        <taxon>Datureae</taxon>
        <taxon>Datura</taxon>
    </lineage>
</organism>
<dbReference type="PROSITE" id="PS50405">
    <property type="entry name" value="GST_CTER"/>
    <property type="match status" value="1"/>
</dbReference>
<comment type="similarity">
    <text evidence="4">Belongs to the GST superfamily.</text>
</comment>